<feature type="region of interest" description="Disordered" evidence="1">
    <location>
        <begin position="67"/>
        <end position="88"/>
    </location>
</feature>
<dbReference type="AlphaFoldDB" id="A0AAV7PEC1"/>
<sequence>MKGENERQQRRRTRGAPQSRRARIQPRRRQCCRRARILAGRCLQRKTDRERQRANWRCRHGRISSAVVSAPGARPSSQQRHCARARSDGDHRRSLTWLSLLLHQHSTCLLPAAIASRGTNSCRPPVSSIQHPPHHQHHPNLWPQWHPSLCRRCPFGVKLAMEFDQTAPKRCPQGVKATCTLGMSRLGILFRVGTNRM</sequence>
<evidence type="ECO:0000313" key="3">
    <source>
        <dbReference type="Proteomes" id="UP001066276"/>
    </source>
</evidence>
<reference evidence="2" key="1">
    <citation type="journal article" date="2022" name="bioRxiv">
        <title>Sequencing and chromosome-scale assembly of the giantPleurodeles waltlgenome.</title>
        <authorList>
            <person name="Brown T."/>
            <person name="Elewa A."/>
            <person name="Iarovenko S."/>
            <person name="Subramanian E."/>
            <person name="Araus A.J."/>
            <person name="Petzold A."/>
            <person name="Susuki M."/>
            <person name="Suzuki K.-i.T."/>
            <person name="Hayashi T."/>
            <person name="Toyoda A."/>
            <person name="Oliveira C."/>
            <person name="Osipova E."/>
            <person name="Leigh N.D."/>
            <person name="Simon A."/>
            <person name="Yun M.H."/>
        </authorList>
    </citation>
    <scope>NUCLEOTIDE SEQUENCE</scope>
    <source>
        <strain evidence="2">20211129_DDA</strain>
        <tissue evidence="2">Liver</tissue>
    </source>
</reference>
<gene>
    <name evidence="2" type="ORF">NDU88_003857</name>
</gene>
<proteinExistence type="predicted"/>
<name>A0AAV7PEC1_PLEWA</name>
<dbReference type="EMBL" id="JANPWB010000011">
    <property type="protein sequence ID" value="KAJ1125425.1"/>
    <property type="molecule type" value="Genomic_DNA"/>
</dbReference>
<feature type="region of interest" description="Disordered" evidence="1">
    <location>
        <begin position="1"/>
        <end position="27"/>
    </location>
</feature>
<keyword evidence="3" id="KW-1185">Reference proteome</keyword>
<organism evidence="2 3">
    <name type="scientific">Pleurodeles waltl</name>
    <name type="common">Iberian ribbed newt</name>
    <dbReference type="NCBI Taxonomy" id="8319"/>
    <lineage>
        <taxon>Eukaryota</taxon>
        <taxon>Metazoa</taxon>
        <taxon>Chordata</taxon>
        <taxon>Craniata</taxon>
        <taxon>Vertebrata</taxon>
        <taxon>Euteleostomi</taxon>
        <taxon>Amphibia</taxon>
        <taxon>Batrachia</taxon>
        <taxon>Caudata</taxon>
        <taxon>Salamandroidea</taxon>
        <taxon>Salamandridae</taxon>
        <taxon>Pleurodelinae</taxon>
        <taxon>Pleurodeles</taxon>
    </lineage>
</organism>
<dbReference type="Proteomes" id="UP001066276">
    <property type="component" value="Chromosome 7"/>
</dbReference>
<evidence type="ECO:0000313" key="2">
    <source>
        <dbReference type="EMBL" id="KAJ1125425.1"/>
    </source>
</evidence>
<comment type="caution">
    <text evidence="2">The sequence shown here is derived from an EMBL/GenBank/DDBJ whole genome shotgun (WGS) entry which is preliminary data.</text>
</comment>
<accession>A0AAV7PEC1</accession>
<evidence type="ECO:0000256" key="1">
    <source>
        <dbReference type="SAM" id="MobiDB-lite"/>
    </source>
</evidence>
<feature type="compositionally biased region" description="Basic residues" evidence="1">
    <location>
        <begin position="9"/>
        <end position="27"/>
    </location>
</feature>
<protein>
    <submittedName>
        <fullName evidence="2">Uncharacterized protein</fullName>
    </submittedName>
</protein>
<feature type="region of interest" description="Disordered" evidence="1">
    <location>
        <begin position="121"/>
        <end position="140"/>
    </location>
</feature>